<dbReference type="InterPro" id="IPR041569">
    <property type="entry name" value="AAA_lid_3"/>
</dbReference>
<dbReference type="Gene3D" id="3.10.330.10">
    <property type="match status" value="1"/>
</dbReference>
<dbReference type="SMART" id="SM01073">
    <property type="entry name" value="CDC48_N"/>
    <property type="match status" value="1"/>
</dbReference>
<keyword evidence="9" id="KW-1185">Reference proteome</keyword>
<dbReference type="FunFam" id="3.40.50.300:FF:000018">
    <property type="entry name" value="Cell division control 48"/>
    <property type="match status" value="1"/>
</dbReference>
<feature type="chain" id="PRO_5035267405" description="Vesicle-fusing ATPase" evidence="5">
    <location>
        <begin position="20"/>
        <end position="866"/>
    </location>
</feature>
<feature type="domain" description="AAA+ ATPase" evidence="6">
    <location>
        <begin position="623"/>
        <end position="761"/>
    </location>
</feature>
<dbReference type="InterPro" id="IPR003338">
    <property type="entry name" value="CDC4_N-term_subdom"/>
</dbReference>
<dbReference type="InterPro" id="IPR027417">
    <property type="entry name" value="P-loop_NTPase"/>
</dbReference>
<name>A0A8J5XLV8_DIALT</name>
<dbReference type="GO" id="GO:0005829">
    <property type="term" value="C:cytosol"/>
    <property type="evidence" value="ECO:0007669"/>
    <property type="project" value="TreeGrafter"/>
</dbReference>
<dbReference type="GO" id="GO:0016887">
    <property type="term" value="F:ATP hydrolysis activity"/>
    <property type="evidence" value="ECO:0007669"/>
    <property type="project" value="InterPro"/>
</dbReference>
<feature type="domain" description="AAA+ ATPase" evidence="6">
    <location>
        <begin position="348"/>
        <end position="484"/>
    </location>
</feature>
<feature type="region of interest" description="Disordered" evidence="4">
    <location>
        <begin position="182"/>
        <end position="230"/>
    </location>
</feature>
<dbReference type="GO" id="GO:0097352">
    <property type="term" value="P:autophagosome maturation"/>
    <property type="evidence" value="ECO:0007669"/>
    <property type="project" value="TreeGrafter"/>
</dbReference>
<keyword evidence="5" id="KW-0732">Signal</keyword>
<sequence>MGRTAALLAIVAGTSGAVAHGSVRRREAPSGARLVDVQRSQLASSALLVRRLRGGEGEVAADATGRPGQLQVKIADAEGEEAAEHSIVFVNPATLAKLNLPAGGVLLFRGLRNRRTVALAMPRDSVAADAVVMPTPVRANLRAASGDAVLVGKAQIEEGGKILVAPFADTLPESMRSGAAAEAAGGAAGKDGGAAADEAAGDKAGEAGAGASASDAAAPPKKKQKAKKAASAGAGGAGDAIDLFDVCLKPFFLDQGRPVHKGETFTAGGVQFKVKATEPDPCVLVGDATEIVCDDGAPLDRAHEARNEGGQVSYADVGGCSKAITQLREMVELPLRHPAVFSRVGTRPPRGVLLFGPPGCGKTILAKAVATESGCTMRVLHGPEIASAKPGEAESSLRRAFDEAAKSAPSIIFIDELDALAPKRDKQQGESGKRIVSQLLTLMDNMAPNVPLIVLAATNRPSTLDPALRRFGRFDREVDMSAPDTAGRLEILRIHMSGMKLHESVDIAQIAEDTQGFCGADIAQLATDAAMECVRETTLTQLDLEADDVPAHVLSRMAVMPVHIDRALGRIQPSSLRDRQAEVPSDVTWADVGGLEHIKKELMETIQFPIRYESKFGKFGMSASKGVLLYGPSGCGKTLMAKAVANECQSNFISVKGPELLSMWFGESESNVRSLFDKARAAAPCILFFDEIDSIAKPRGSSQGGGEAGDRIVNQILTEIDGVGVKKNVFVLGATNRPDMLDPAVTRPGRLDQLIYVPLPDHASRMAILHANVRKSPLAPDVSLEEIAERTDGFSGADLTEVCQRACKLAIREDIARASAGEPVSDSQRVISRAHFEDALEAARQSVSSEELKKFKLYRQAQGIGA</sequence>
<dbReference type="OrthoDB" id="27435at2759"/>
<dbReference type="Gene3D" id="2.40.40.20">
    <property type="match status" value="1"/>
</dbReference>
<evidence type="ECO:0000256" key="5">
    <source>
        <dbReference type="SAM" id="SignalP"/>
    </source>
</evidence>
<keyword evidence="1" id="KW-0677">Repeat</keyword>
<dbReference type="GO" id="GO:0034098">
    <property type="term" value="C:VCP-NPL4-UFD1 AAA ATPase complex"/>
    <property type="evidence" value="ECO:0007669"/>
    <property type="project" value="TreeGrafter"/>
</dbReference>
<dbReference type="PROSITE" id="PS00674">
    <property type="entry name" value="AAA"/>
    <property type="match status" value="2"/>
</dbReference>
<keyword evidence="3" id="KW-0067">ATP-binding</keyword>
<dbReference type="InterPro" id="IPR003959">
    <property type="entry name" value="ATPase_AAA_core"/>
</dbReference>
<accession>A0A8J5XLV8</accession>
<gene>
    <name evidence="8" type="ORF">KFE25_010552</name>
</gene>
<evidence type="ECO:0000256" key="1">
    <source>
        <dbReference type="ARBA" id="ARBA00022737"/>
    </source>
</evidence>
<feature type="signal peptide" evidence="5">
    <location>
        <begin position="1"/>
        <end position="19"/>
    </location>
</feature>
<evidence type="ECO:0000256" key="3">
    <source>
        <dbReference type="ARBA" id="ARBA00022840"/>
    </source>
</evidence>
<dbReference type="Pfam" id="PF00004">
    <property type="entry name" value="AAA"/>
    <property type="match status" value="2"/>
</dbReference>
<dbReference type="PANTHER" id="PTHR23077">
    <property type="entry name" value="AAA-FAMILY ATPASE"/>
    <property type="match status" value="1"/>
</dbReference>
<evidence type="ECO:0000259" key="6">
    <source>
        <dbReference type="SMART" id="SM00382"/>
    </source>
</evidence>
<dbReference type="GO" id="GO:0030970">
    <property type="term" value="P:retrograde protein transport, ER to cytosol"/>
    <property type="evidence" value="ECO:0007669"/>
    <property type="project" value="TreeGrafter"/>
</dbReference>
<evidence type="ECO:0008006" key="10">
    <source>
        <dbReference type="Google" id="ProtNLM"/>
    </source>
</evidence>
<dbReference type="Gene3D" id="1.10.8.60">
    <property type="match status" value="2"/>
</dbReference>
<dbReference type="InterPro" id="IPR029067">
    <property type="entry name" value="CDC48_domain_2-like_sf"/>
</dbReference>
<dbReference type="SUPFAM" id="SSF54585">
    <property type="entry name" value="Cdc48 domain 2-like"/>
    <property type="match status" value="1"/>
</dbReference>
<comment type="caution">
    <text evidence="8">The sequence shown here is derived from an EMBL/GenBank/DDBJ whole genome shotgun (WGS) entry which is preliminary data.</text>
</comment>
<dbReference type="SMART" id="SM00382">
    <property type="entry name" value="AAA"/>
    <property type="match status" value="2"/>
</dbReference>
<dbReference type="InterPro" id="IPR003593">
    <property type="entry name" value="AAA+_ATPase"/>
</dbReference>
<dbReference type="SUPFAM" id="SSF52540">
    <property type="entry name" value="P-loop containing nucleoside triphosphate hydrolases"/>
    <property type="match status" value="2"/>
</dbReference>
<dbReference type="PANTHER" id="PTHR23077:SF171">
    <property type="entry name" value="NUCLEAR VALOSIN-CONTAINING PROTEIN-LIKE"/>
    <property type="match status" value="1"/>
</dbReference>
<evidence type="ECO:0000256" key="2">
    <source>
        <dbReference type="ARBA" id="ARBA00022741"/>
    </source>
</evidence>
<evidence type="ECO:0000259" key="7">
    <source>
        <dbReference type="SMART" id="SM01073"/>
    </source>
</evidence>
<dbReference type="GO" id="GO:0031593">
    <property type="term" value="F:polyubiquitin modification-dependent protein binding"/>
    <property type="evidence" value="ECO:0007669"/>
    <property type="project" value="TreeGrafter"/>
</dbReference>
<dbReference type="OMA" id="AHECGAN"/>
<reference evidence="8" key="1">
    <citation type="submission" date="2021-05" db="EMBL/GenBank/DDBJ databases">
        <title>The genome of the haptophyte Pavlova lutheri (Diacronema luteri, Pavlovales) - a model for lipid biosynthesis in eukaryotic algae.</title>
        <authorList>
            <person name="Hulatt C.J."/>
            <person name="Posewitz M.C."/>
        </authorList>
    </citation>
    <scope>NUCLEOTIDE SEQUENCE</scope>
    <source>
        <strain evidence="8">NIVA-4/92</strain>
    </source>
</reference>
<dbReference type="AlphaFoldDB" id="A0A8J5XLV8"/>
<dbReference type="GO" id="GO:0005634">
    <property type="term" value="C:nucleus"/>
    <property type="evidence" value="ECO:0007669"/>
    <property type="project" value="TreeGrafter"/>
</dbReference>
<dbReference type="GO" id="GO:0005524">
    <property type="term" value="F:ATP binding"/>
    <property type="evidence" value="ECO:0007669"/>
    <property type="project" value="UniProtKB-KW"/>
</dbReference>
<dbReference type="Gene3D" id="3.40.50.300">
    <property type="entry name" value="P-loop containing nucleotide triphosphate hydrolases"/>
    <property type="match status" value="2"/>
</dbReference>
<dbReference type="Pfam" id="PF02359">
    <property type="entry name" value="CDC48_N"/>
    <property type="match status" value="1"/>
</dbReference>
<dbReference type="EMBL" id="JAGTXO010000026">
    <property type="protein sequence ID" value="KAG8461365.1"/>
    <property type="molecule type" value="Genomic_DNA"/>
</dbReference>
<feature type="domain" description="CDC48 N-terminal subdomain" evidence="7">
    <location>
        <begin position="71"/>
        <end position="156"/>
    </location>
</feature>
<dbReference type="SUPFAM" id="SSF50692">
    <property type="entry name" value="ADC-like"/>
    <property type="match status" value="1"/>
</dbReference>
<dbReference type="Proteomes" id="UP000751190">
    <property type="component" value="Unassembled WGS sequence"/>
</dbReference>
<keyword evidence="2" id="KW-0547">Nucleotide-binding</keyword>
<dbReference type="InterPro" id="IPR050168">
    <property type="entry name" value="AAA_ATPase_domain"/>
</dbReference>
<dbReference type="GO" id="GO:0051228">
    <property type="term" value="P:mitotic spindle disassembly"/>
    <property type="evidence" value="ECO:0007669"/>
    <property type="project" value="TreeGrafter"/>
</dbReference>
<proteinExistence type="predicted"/>
<organism evidence="8 9">
    <name type="scientific">Diacronema lutheri</name>
    <name type="common">Unicellular marine alga</name>
    <name type="synonym">Monochrysis lutheri</name>
    <dbReference type="NCBI Taxonomy" id="2081491"/>
    <lineage>
        <taxon>Eukaryota</taxon>
        <taxon>Haptista</taxon>
        <taxon>Haptophyta</taxon>
        <taxon>Pavlovophyceae</taxon>
        <taxon>Pavlovales</taxon>
        <taxon>Pavlovaceae</taxon>
        <taxon>Diacronema</taxon>
    </lineage>
</organism>
<feature type="compositionally biased region" description="Low complexity" evidence="4">
    <location>
        <begin position="209"/>
        <end position="219"/>
    </location>
</feature>
<evidence type="ECO:0000256" key="4">
    <source>
        <dbReference type="SAM" id="MobiDB-lite"/>
    </source>
</evidence>
<evidence type="ECO:0000313" key="8">
    <source>
        <dbReference type="EMBL" id="KAG8461365.1"/>
    </source>
</evidence>
<dbReference type="InterPro" id="IPR003960">
    <property type="entry name" value="ATPase_AAA_CS"/>
</dbReference>
<dbReference type="FunFam" id="3.40.50.300:FF:000012">
    <property type="entry name" value="Transitional endoplasmic reticulum ATPase"/>
    <property type="match status" value="1"/>
</dbReference>
<dbReference type="Pfam" id="PF17862">
    <property type="entry name" value="AAA_lid_3"/>
    <property type="match status" value="2"/>
</dbReference>
<evidence type="ECO:0000313" key="9">
    <source>
        <dbReference type="Proteomes" id="UP000751190"/>
    </source>
</evidence>
<protein>
    <recommendedName>
        <fullName evidence="10">Vesicle-fusing ATPase</fullName>
    </recommendedName>
</protein>
<dbReference type="InterPro" id="IPR009010">
    <property type="entry name" value="Asp_de-COase-like_dom_sf"/>
</dbReference>